<organism evidence="3 4">
    <name type="scientific">Sphaceloma murrayae</name>
    <dbReference type="NCBI Taxonomy" id="2082308"/>
    <lineage>
        <taxon>Eukaryota</taxon>
        <taxon>Fungi</taxon>
        <taxon>Dikarya</taxon>
        <taxon>Ascomycota</taxon>
        <taxon>Pezizomycotina</taxon>
        <taxon>Dothideomycetes</taxon>
        <taxon>Dothideomycetidae</taxon>
        <taxon>Myriangiales</taxon>
        <taxon>Elsinoaceae</taxon>
        <taxon>Sphaceloma</taxon>
    </lineage>
</organism>
<dbReference type="Gene3D" id="1.25.40.10">
    <property type="entry name" value="Tetratricopeptide repeat domain"/>
    <property type="match status" value="1"/>
</dbReference>
<dbReference type="GO" id="GO:0003824">
    <property type="term" value="F:catalytic activity"/>
    <property type="evidence" value="ECO:0007669"/>
    <property type="project" value="InterPro"/>
</dbReference>
<dbReference type="Gene3D" id="3.40.50.300">
    <property type="entry name" value="P-loop containing nucleotide triphosphate hydrolases"/>
    <property type="match status" value="1"/>
</dbReference>
<evidence type="ECO:0000259" key="2">
    <source>
        <dbReference type="Pfam" id="PF01048"/>
    </source>
</evidence>
<comment type="caution">
    <text evidence="3">The sequence shown here is derived from an EMBL/GenBank/DDBJ whole genome shotgun (WGS) entry which is preliminary data.</text>
</comment>
<dbReference type="PANTHER" id="PTHR46082:SF6">
    <property type="entry name" value="AAA+ ATPASE DOMAIN-CONTAINING PROTEIN-RELATED"/>
    <property type="match status" value="1"/>
</dbReference>
<dbReference type="SUPFAM" id="SSF53167">
    <property type="entry name" value="Purine and uridine phosphorylases"/>
    <property type="match status" value="1"/>
</dbReference>
<dbReference type="Pfam" id="PF01048">
    <property type="entry name" value="PNP_UDP_1"/>
    <property type="match status" value="1"/>
</dbReference>
<dbReference type="InterPro" id="IPR035994">
    <property type="entry name" value="Nucleoside_phosphorylase_sf"/>
</dbReference>
<accession>A0A2K1QW50</accession>
<evidence type="ECO:0000313" key="3">
    <source>
        <dbReference type="EMBL" id="PNS19284.1"/>
    </source>
</evidence>
<protein>
    <recommendedName>
        <fullName evidence="2">Nucleoside phosphorylase domain-containing protein</fullName>
    </recommendedName>
</protein>
<dbReference type="SUPFAM" id="SSF52540">
    <property type="entry name" value="P-loop containing nucleoside triphosphate hydrolases"/>
    <property type="match status" value="1"/>
</dbReference>
<dbReference type="InParanoid" id="A0A2K1QW50"/>
<proteinExistence type="predicted"/>
<dbReference type="EMBL" id="NKHZ01000032">
    <property type="protein sequence ID" value="PNS19284.1"/>
    <property type="molecule type" value="Genomic_DNA"/>
</dbReference>
<gene>
    <name evidence="3" type="ORF">CAC42_2461</name>
</gene>
<dbReference type="Gene3D" id="3.40.50.1580">
    <property type="entry name" value="Nucleoside phosphorylase domain"/>
    <property type="match status" value="1"/>
</dbReference>
<feature type="domain" description="Nucleoside phosphorylase" evidence="2">
    <location>
        <begin position="8"/>
        <end position="287"/>
    </location>
</feature>
<dbReference type="GO" id="GO:0009116">
    <property type="term" value="P:nucleoside metabolic process"/>
    <property type="evidence" value="ECO:0007669"/>
    <property type="project" value="InterPro"/>
</dbReference>
<dbReference type="AlphaFoldDB" id="A0A2K1QW50"/>
<dbReference type="STRING" id="2082308.A0A2K1QW50"/>
<dbReference type="InterPro" id="IPR027417">
    <property type="entry name" value="P-loop_NTPase"/>
</dbReference>
<dbReference type="SUPFAM" id="SSF48452">
    <property type="entry name" value="TPR-like"/>
    <property type="match status" value="2"/>
</dbReference>
<keyword evidence="4" id="KW-1185">Reference proteome</keyword>
<dbReference type="InterPro" id="IPR053137">
    <property type="entry name" value="NLR-like"/>
</dbReference>
<dbReference type="Proteomes" id="UP000243797">
    <property type="component" value="Unassembled WGS sequence"/>
</dbReference>
<dbReference type="PANTHER" id="PTHR46082">
    <property type="entry name" value="ATP/GTP-BINDING PROTEIN-RELATED"/>
    <property type="match status" value="1"/>
</dbReference>
<dbReference type="OrthoDB" id="20872at2759"/>
<dbReference type="Pfam" id="PF13424">
    <property type="entry name" value="TPR_12"/>
    <property type="match status" value="1"/>
</dbReference>
<dbReference type="InterPro" id="IPR019734">
    <property type="entry name" value="TPR_rpt"/>
</dbReference>
<feature type="region of interest" description="Disordered" evidence="1">
    <location>
        <begin position="1229"/>
        <end position="1259"/>
    </location>
</feature>
<dbReference type="InterPro" id="IPR000845">
    <property type="entry name" value="Nucleoside_phosphorylase_d"/>
</dbReference>
<evidence type="ECO:0000256" key="1">
    <source>
        <dbReference type="SAM" id="MobiDB-lite"/>
    </source>
</evidence>
<dbReference type="SMART" id="SM00028">
    <property type="entry name" value="TPR"/>
    <property type="match status" value="4"/>
</dbReference>
<name>A0A2K1QW50_9PEZI</name>
<evidence type="ECO:0000313" key="4">
    <source>
        <dbReference type="Proteomes" id="UP000243797"/>
    </source>
</evidence>
<feature type="compositionally biased region" description="Basic and acidic residues" evidence="1">
    <location>
        <begin position="1230"/>
        <end position="1247"/>
    </location>
</feature>
<dbReference type="InterPro" id="IPR011990">
    <property type="entry name" value="TPR-like_helical_dom_sf"/>
</dbReference>
<sequence length="1275" mass="141196">MVANARCRVGIICALPLEADAVILSFDHVYADARDYRRCAGDTNSYTFGRLGDVDVVLAHLPEMGGISAAIVGANLNSSFPELELVVVAGICGGIPYPVDGQMQIHLGDLAISTGVIQYDFGRRYPTGFRRKNGLHDSYGRPQRHLRSFIKMLETAAHRASVESLISTYMDGLGTELRPPQEHDILYKADHLHKHRLGEREPCGCLVSAAAICEEALRSSCADLGCNTSTGIQRKRSELSRQIQKPRVHFGIIGSASVVMKSGRERDEVARDGPLIALEMEGAGVWDMFSSCLVVKSVCDYADSHKHKGWQSYAASVAAAGTKAILQKWVVNAPSTIPNSAAEPSAQASRELGVASEHWLIPRQVNRLFTGRDSALKRIEDTLRSHMATPQPQEACCIVITGMGGQGKSEICLRIAHRMRSDDEQAKAGFLAIADITGKSATSIDQVKHILENQAQPWLLILDNADDTTRDYGEYLPSGARSRTIITTRNLECGELASEDAHLRLDGLEDTEAEELMFKAAKIPSKHRSRDHDAIVDICRILGNHALAIIQAGAYIAKGLCSLERYSKLFETQQSRLLRHHPVQAKSRYGNVYSTFEVAAEVLKASSTVEASDAMDLLTNLAMLSWTDLPLTVFATAREMAFKLRSRTAGKGQDEIDRPEILPVEHTERLIDLLDLPSSDSKLAKERQATSAPWDDYRLQAAVATLESLALLTKSDTGDYQTVRMHPLVHAWAKDRIPLESRGDIWLSTGCLIVLSAEHTYWKTEIRLLQPHVLQLTDSRIIDEASEHTCDEVIRLFGHLINVLDRLRLDRQCLDLLEALFDRLHLSATNPDVSRWPLYRLYGLTLRRNGLYRFSVDVFSALVGKLKSMAIPKPDRLRSAMGLELARSLSLDSQHAEALRLLNSLLELKRSTSASDDSEILTIEHELGSACRRAHQPSLAIQLFKHVLSVHTKTLLETDVEVVGARFELAAAYMAAHQHAAAISQLEKVVAVQTTTLRENHPHRLSSQYRLAHAYLEESRFNDAIGLLTRILESDDNLKEEQDPVRLRIQSELAEAYAAAGHVSDAINLFEKVARLSAARLSVSLAMEIQLAKLYNEQGEAEKAISVLEPRMAETSRFSSDLTEMQTHARHVLAYAYMAAAQPSEALQITRDVLPRLQRDGTFTSEEVASWKHLHAIALQASGEPEQVGTSLAPLLTDPTFRAEGEESPTKTSPTTIWHLENLVTQIHRGSGDRLEPGARRAEDDYHFGSPAESVDLDDLPVHPRWAVHNTKQDG</sequence>
<reference evidence="3 4" key="1">
    <citation type="submission" date="2017-06" db="EMBL/GenBank/DDBJ databases">
        <title>Draft genome sequence of a variant of Elsinoe murrayae.</title>
        <authorList>
            <person name="Cheng Q."/>
        </authorList>
    </citation>
    <scope>NUCLEOTIDE SEQUENCE [LARGE SCALE GENOMIC DNA]</scope>
    <source>
        <strain evidence="3 4">CQ-2017a</strain>
    </source>
</reference>